<dbReference type="Pfam" id="PF04124">
    <property type="entry name" value="Dor1"/>
    <property type="match status" value="1"/>
</dbReference>
<accession>A0AAF0EZZ8</accession>
<keyword evidence="4" id="KW-0813">Transport</keyword>
<feature type="compositionally biased region" description="Basic and acidic residues" evidence="9">
    <location>
        <begin position="375"/>
        <end position="385"/>
    </location>
</feature>
<organism evidence="10 11">
    <name type="scientific">Malassezia cuniculi</name>
    <dbReference type="NCBI Taxonomy" id="948313"/>
    <lineage>
        <taxon>Eukaryota</taxon>
        <taxon>Fungi</taxon>
        <taxon>Dikarya</taxon>
        <taxon>Basidiomycota</taxon>
        <taxon>Ustilaginomycotina</taxon>
        <taxon>Malasseziomycetes</taxon>
        <taxon>Malasseziales</taxon>
        <taxon>Malasseziaceae</taxon>
        <taxon>Malassezia</taxon>
    </lineage>
</organism>
<feature type="compositionally biased region" description="Basic and acidic residues" evidence="9">
    <location>
        <begin position="392"/>
        <end position="401"/>
    </location>
</feature>
<dbReference type="PANTHER" id="PTHR21311:SF0">
    <property type="entry name" value="CONSERVED OLIGOMERIC GOLGI COMPLEX SUBUNIT 8"/>
    <property type="match status" value="1"/>
</dbReference>
<reference evidence="10" key="1">
    <citation type="submission" date="2023-03" db="EMBL/GenBank/DDBJ databases">
        <title>Mating type loci evolution in Malassezia.</title>
        <authorList>
            <person name="Coelho M.A."/>
        </authorList>
    </citation>
    <scope>NUCLEOTIDE SEQUENCE</scope>
    <source>
        <strain evidence="10">CBS 11721</strain>
    </source>
</reference>
<evidence type="ECO:0000313" key="10">
    <source>
        <dbReference type="EMBL" id="WFD35857.1"/>
    </source>
</evidence>
<gene>
    <name evidence="10" type="ORF">MCUN1_002725</name>
</gene>
<dbReference type="PANTHER" id="PTHR21311">
    <property type="entry name" value="CONSERVED OLIGOMERIC GOLGI COMPLEX COMPONENT 8"/>
    <property type="match status" value="1"/>
</dbReference>
<dbReference type="GO" id="GO:0006891">
    <property type="term" value="P:intra-Golgi vesicle-mediated transport"/>
    <property type="evidence" value="ECO:0007669"/>
    <property type="project" value="TreeGrafter"/>
</dbReference>
<evidence type="ECO:0000256" key="7">
    <source>
        <dbReference type="ARBA" id="ARBA00023136"/>
    </source>
</evidence>
<keyword evidence="5" id="KW-0653">Protein transport</keyword>
<evidence type="ECO:0000256" key="5">
    <source>
        <dbReference type="ARBA" id="ARBA00022927"/>
    </source>
</evidence>
<evidence type="ECO:0000256" key="1">
    <source>
        <dbReference type="ARBA" id="ARBA00004395"/>
    </source>
</evidence>
<dbReference type="GO" id="GO:0015031">
    <property type="term" value="P:protein transport"/>
    <property type="evidence" value="ECO:0007669"/>
    <property type="project" value="UniProtKB-KW"/>
</dbReference>
<dbReference type="GO" id="GO:0017119">
    <property type="term" value="C:Golgi transport complex"/>
    <property type="evidence" value="ECO:0007669"/>
    <property type="project" value="InterPro"/>
</dbReference>
<dbReference type="AlphaFoldDB" id="A0AAF0EZZ8"/>
<evidence type="ECO:0000313" key="11">
    <source>
        <dbReference type="Proteomes" id="UP001219933"/>
    </source>
</evidence>
<evidence type="ECO:0000256" key="4">
    <source>
        <dbReference type="ARBA" id="ARBA00022448"/>
    </source>
</evidence>
<evidence type="ECO:0000256" key="2">
    <source>
        <dbReference type="ARBA" id="ARBA00006419"/>
    </source>
</evidence>
<keyword evidence="6" id="KW-0333">Golgi apparatus</keyword>
<evidence type="ECO:0000256" key="6">
    <source>
        <dbReference type="ARBA" id="ARBA00023034"/>
    </source>
</evidence>
<dbReference type="Proteomes" id="UP001219933">
    <property type="component" value="Chromosome 4"/>
</dbReference>
<evidence type="ECO:0000256" key="8">
    <source>
        <dbReference type="ARBA" id="ARBA00031347"/>
    </source>
</evidence>
<protein>
    <recommendedName>
        <fullName evidence="3">Conserved oligomeric Golgi complex subunit 8</fullName>
    </recommendedName>
    <alternativeName>
        <fullName evidence="8">Component of oligomeric Golgi complex 8</fullName>
    </alternativeName>
</protein>
<proteinExistence type="inferred from homology"/>
<comment type="subcellular location">
    <subcellularLocation>
        <location evidence="1">Golgi apparatus membrane</location>
        <topology evidence="1">Peripheral membrane protein</topology>
    </subcellularLocation>
</comment>
<name>A0AAF0EZZ8_9BASI</name>
<dbReference type="InterPro" id="IPR007255">
    <property type="entry name" value="COG8"/>
</dbReference>
<dbReference type="EMBL" id="CP119880">
    <property type="protein sequence ID" value="WFD35857.1"/>
    <property type="molecule type" value="Genomic_DNA"/>
</dbReference>
<dbReference type="GO" id="GO:0000139">
    <property type="term" value="C:Golgi membrane"/>
    <property type="evidence" value="ECO:0007669"/>
    <property type="project" value="UniProtKB-SubCell"/>
</dbReference>
<comment type="similarity">
    <text evidence="2">Belongs to the COG8 family.</text>
</comment>
<keyword evidence="11" id="KW-1185">Reference proteome</keyword>
<feature type="region of interest" description="Disordered" evidence="9">
    <location>
        <begin position="375"/>
        <end position="401"/>
    </location>
</feature>
<evidence type="ECO:0000256" key="3">
    <source>
        <dbReference type="ARBA" id="ARBA00020983"/>
    </source>
</evidence>
<evidence type="ECO:0000256" key="9">
    <source>
        <dbReference type="SAM" id="MobiDB-lite"/>
    </source>
</evidence>
<sequence length="499" mass="53251">MADVALDAAAGALEKLGLCGNTREHALYFGELAEMPLERLEQQPAQQRAAAASIQHQLAELCLRQTATFVGAYGAARAVPQTVATLDGAVERLHSAALPGVVAAAERFGQSGRAAIEKRAAQTQLEAVYDTSLKCFIDTPLLIRACVDCGAYDDALQVAKHFRGLPSTWATGAVAGAVAAEVAEELTRMRAVLLGAFREEKLQQPRARRLVALLDALGEVDGSASRPDICAAFLKARYELAERALDSHAGAAAVLQAWKDTVLGACAIALSEFDESVELVATFSDAAQALLARRLEARLDTLVPEDGSVSGTLEAAAQEVAALHTQLCYVGARFSDYGLYFDVTMQGTRRQGVFERTALRLWRISMERMVIESSKERYVGGEPGDKQGNASGKEDAGDTHRSPCLARYPALATCAKTLVAALNALRQFAPLSIHAEVLRLLGEHLDVVATRINGAQRAARPSERVAYERAGAVFATELVAWAAGAVHEGIYGKESHRGS</sequence>
<keyword evidence="7" id="KW-0472">Membrane</keyword>